<dbReference type="Proteomes" id="UP001220324">
    <property type="component" value="Unassembled WGS sequence"/>
</dbReference>
<dbReference type="InterPro" id="IPR002347">
    <property type="entry name" value="SDR_fam"/>
</dbReference>
<comment type="caution">
    <text evidence="4">The sequence shown here is derived from an EMBL/GenBank/DDBJ whole genome shotgun (WGS) entry which is preliminary data.</text>
</comment>
<organism evidence="4 5">
    <name type="scientific">Penicillium frequentans</name>
    <dbReference type="NCBI Taxonomy" id="3151616"/>
    <lineage>
        <taxon>Eukaryota</taxon>
        <taxon>Fungi</taxon>
        <taxon>Dikarya</taxon>
        <taxon>Ascomycota</taxon>
        <taxon>Pezizomycotina</taxon>
        <taxon>Eurotiomycetes</taxon>
        <taxon>Eurotiomycetidae</taxon>
        <taxon>Eurotiales</taxon>
        <taxon>Aspergillaceae</taxon>
        <taxon>Penicillium</taxon>
    </lineage>
</organism>
<proteinExistence type="inferred from homology"/>
<dbReference type="GO" id="GO:0016491">
    <property type="term" value="F:oxidoreductase activity"/>
    <property type="evidence" value="ECO:0007669"/>
    <property type="project" value="UniProtKB-KW"/>
</dbReference>
<keyword evidence="3" id="KW-0560">Oxidoreductase</keyword>
<evidence type="ECO:0008006" key="6">
    <source>
        <dbReference type="Google" id="ProtNLM"/>
    </source>
</evidence>
<evidence type="ECO:0000256" key="3">
    <source>
        <dbReference type="ARBA" id="ARBA00023002"/>
    </source>
</evidence>
<evidence type="ECO:0000256" key="2">
    <source>
        <dbReference type="ARBA" id="ARBA00022857"/>
    </source>
</evidence>
<keyword evidence="2" id="KW-0521">NADP</keyword>
<dbReference type="AlphaFoldDB" id="A0AAD6CNL5"/>
<keyword evidence="5" id="KW-1185">Reference proteome</keyword>
<reference evidence="4 5" key="1">
    <citation type="journal article" date="2023" name="IMA Fungus">
        <title>Comparative genomic study of the Penicillium genus elucidates a diverse pangenome and 15 lateral gene transfer events.</title>
        <authorList>
            <person name="Petersen C."/>
            <person name="Sorensen T."/>
            <person name="Nielsen M.R."/>
            <person name="Sondergaard T.E."/>
            <person name="Sorensen J.L."/>
            <person name="Fitzpatrick D.A."/>
            <person name="Frisvad J.C."/>
            <person name="Nielsen K.L."/>
        </authorList>
    </citation>
    <scope>NUCLEOTIDE SEQUENCE [LARGE SCALE GENOMIC DNA]</scope>
    <source>
        <strain evidence="4 5">IBT 35679</strain>
    </source>
</reference>
<evidence type="ECO:0000313" key="5">
    <source>
        <dbReference type="Proteomes" id="UP001220324"/>
    </source>
</evidence>
<evidence type="ECO:0000313" key="4">
    <source>
        <dbReference type="EMBL" id="KAJ5525449.1"/>
    </source>
</evidence>
<gene>
    <name evidence="4" type="ORF">N7494_012099</name>
</gene>
<accession>A0AAD6CNL5</accession>
<dbReference type="EMBL" id="JAQIZZ010000008">
    <property type="protein sequence ID" value="KAJ5525449.1"/>
    <property type="molecule type" value="Genomic_DNA"/>
</dbReference>
<dbReference type="PANTHER" id="PTHR24320">
    <property type="entry name" value="RETINOL DEHYDROGENASE"/>
    <property type="match status" value="1"/>
</dbReference>
<evidence type="ECO:0000256" key="1">
    <source>
        <dbReference type="ARBA" id="ARBA00006484"/>
    </source>
</evidence>
<dbReference type="SUPFAM" id="SSF51735">
    <property type="entry name" value="NAD(P)-binding Rossmann-fold domains"/>
    <property type="match status" value="1"/>
</dbReference>
<dbReference type="Gene3D" id="3.40.50.720">
    <property type="entry name" value="NAD(P)-binding Rossmann-like Domain"/>
    <property type="match status" value="1"/>
</dbReference>
<dbReference type="PRINTS" id="PR00081">
    <property type="entry name" value="GDHRDH"/>
</dbReference>
<dbReference type="InterPro" id="IPR036291">
    <property type="entry name" value="NAD(P)-bd_dom_sf"/>
</dbReference>
<dbReference type="PANTHER" id="PTHR24320:SF154">
    <property type="entry name" value="OXIDOREDUCTASE, SHORT-CHAIN DEHYDROGENASE_REDUCTASE FAMILY (AFU_ORTHOLOGUE AFUA_2G04560)"/>
    <property type="match status" value="1"/>
</dbReference>
<sequence length="308" mass="33745">MPDLNYNADSDIPDLSGKTVFITGGTNGLGAQSAIHLSKHNASHIYISGRNAQSAEKVITQIHNSGSKTQVTFIQCDLASLDSVKEATDKFTSDTTRLDILMCNAGIMAQGPGLTQDGYEVQFGTNHLGHALLIRKLLPLLENTSKGSGDARIVILTSQGFLFHPSGGIIFDDLKTTQDRLFPGPWRRYGQSKLANLLYARELARRYPGILTVAVHPGVVATDLVGGLGLFDRTFIYTTNFGKLLKPEEGAYNQCWAATVARERIEGGMYYEPVGKKRKGGLIRLPRMMCWLGDCGIGLRRYLMSFEV</sequence>
<dbReference type="Pfam" id="PF00106">
    <property type="entry name" value="adh_short"/>
    <property type="match status" value="1"/>
</dbReference>
<comment type="similarity">
    <text evidence="1">Belongs to the short-chain dehydrogenases/reductases (SDR) family.</text>
</comment>
<name>A0AAD6CNL5_9EURO</name>
<protein>
    <recommendedName>
        <fullName evidence="6">Oxidoreductase</fullName>
    </recommendedName>
</protein>